<dbReference type="InterPro" id="IPR051474">
    <property type="entry name" value="Anti-sigma-K/W_factor"/>
</dbReference>
<dbReference type="GO" id="GO:0016989">
    <property type="term" value="F:sigma factor antagonist activity"/>
    <property type="evidence" value="ECO:0007669"/>
    <property type="project" value="TreeGrafter"/>
</dbReference>
<dbReference type="GO" id="GO:0005886">
    <property type="term" value="C:plasma membrane"/>
    <property type="evidence" value="ECO:0007669"/>
    <property type="project" value="InterPro"/>
</dbReference>
<feature type="domain" description="Anti-sigma K factor RskA C-terminal" evidence="3">
    <location>
        <begin position="109"/>
        <end position="229"/>
    </location>
</feature>
<dbReference type="GO" id="GO:0006417">
    <property type="term" value="P:regulation of translation"/>
    <property type="evidence" value="ECO:0007669"/>
    <property type="project" value="TreeGrafter"/>
</dbReference>
<dbReference type="PANTHER" id="PTHR37461:SF1">
    <property type="entry name" value="ANTI-SIGMA-K FACTOR RSKA"/>
    <property type="match status" value="1"/>
</dbReference>
<comment type="caution">
    <text evidence="4">The sequence shown here is derived from an EMBL/GenBank/DDBJ whole genome shotgun (WGS) entry which is preliminary data.</text>
</comment>
<dbReference type="Pfam" id="PF10099">
    <property type="entry name" value="RskA_C"/>
    <property type="match status" value="1"/>
</dbReference>
<evidence type="ECO:0000259" key="3">
    <source>
        <dbReference type="Pfam" id="PF10099"/>
    </source>
</evidence>
<dbReference type="RefSeq" id="WP_048846773.1">
    <property type="nucleotide sequence ID" value="NZ_BALE01000005.1"/>
</dbReference>
<name>A0A0D6MIL2_9PROT</name>
<keyword evidence="2" id="KW-0812">Transmembrane</keyword>
<dbReference type="AlphaFoldDB" id="A0A0D6MIL2"/>
<feature type="region of interest" description="Disordered" evidence="1">
    <location>
        <begin position="216"/>
        <end position="240"/>
    </location>
</feature>
<dbReference type="PANTHER" id="PTHR37461">
    <property type="entry name" value="ANTI-SIGMA-K FACTOR RSKA"/>
    <property type="match status" value="1"/>
</dbReference>
<evidence type="ECO:0000313" key="4">
    <source>
        <dbReference type="EMBL" id="GAN53123.1"/>
    </source>
</evidence>
<reference evidence="4 5" key="1">
    <citation type="submission" date="2012-10" db="EMBL/GenBank/DDBJ databases">
        <title>Genome sequencing of Tanticharoenia sakaeratensis NBRC 103193.</title>
        <authorList>
            <person name="Azuma Y."/>
            <person name="Hadano H."/>
            <person name="Hirakawa H."/>
            <person name="Matsushita K."/>
        </authorList>
    </citation>
    <scope>NUCLEOTIDE SEQUENCE [LARGE SCALE GENOMIC DNA]</scope>
    <source>
        <strain evidence="4 5">NBRC 103193</strain>
    </source>
</reference>
<accession>A0A0D6MIL2</accession>
<evidence type="ECO:0000256" key="2">
    <source>
        <dbReference type="SAM" id="Phobius"/>
    </source>
</evidence>
<keyword evidence="2" id="KW-0472">Membrane</keyword>
<evidence type="ECO:0000256" key="1">
    <source>
        <dbReference type="SAM" id="MobiDB-lite"/>
    </source>
</evidence>
<dbReference type="OrthoDB" id="9816387at2"/>
<dbReference type="InterPro" id="IPR018764">
    <property type="entry name" value="RskA_C"/>
</dbReference>
<feature type="transmembrane region" description="Helical" evidence="2">
    <location>
        <begin position="100"/>
        <end position="122"/>
    </location>
</feature>
<keyword evidence="2" id="KW-1133">Transmembrane helix</keyword>
<dbReference type="STRING" id="1231623.Tasa_005_038"/>
<organism evidence="4 5">
    <name type="scientific">Tanticharoenia sakaeratensis NBRC 103193</name>
    <dbReference type="NCBI Taxonomy" id="1231623"/>
    <lineage>
        <taxon>Bacteria</taxon>
        <taxon>Pseudomonadati</taxon>
        <taxon>Pseudomonadota</taxon>
        <taxon>Alphaproteobacteria</taxon>
        <taxon>Acetobacterales</taxon>
        <taxon>Acetobacteraceae</taxon>
        <taxon>Tanticharoenia</taxon>
    </lineage>
</organism>
<evidence type="ECO:0000313" key="5">
    <source>
        <dbReference type="Proteomes" id="UP000032679"/>
    </source>
</evidence>
<proteinExistence type="predicted"/>
<protein>
    <recommendedName>
        <fullName evidence="3">Anti-sigma K factor RskA C-terminal domain-containing protein</fullName>
    </recommendedName>
</protein>
<gene>
    <name evidence="4" type="ORF">Tasa_005_038</name>
</gene>
<dbReference type="EMBL" id="BALE01000005">
    <property type="protein sequence ID" value="GAN53123.1"/>
    <property type="molecule type" value="Genomic_DNA"/>
</dbReference>
<dbReference type="Proteomes" id="UP000032679">
    <property type="component" value="Unassembled WGS sequence"/>
</dbReference>
<sequence length="240" mass="25139">MSGELGGMPPDDPRDLLAGEYVLRLLSPEEALGVERDATLRPLVEDWEHRLAPLLVVADPVSPPADLWPAIASTLRLDAPSAASLRATSSQPASWWQSIAMWRGATAVAGALAAVLAVALMMRGMPMSSEPKFIVALAVPNAPTPDFVVSIAASGRLTVHNLRPVTAGEGHDFELWILPAGRTVPQSLGILRGDAPITVGPRVTTDMAQLMVSLEPEGGSRTGRPTGPVVYAGRLGPSPG</sequence>
<keyword evidence="5" id="KW-1185">Reference proteome</keyword>